<evidence type="ECO:0000256" key="3">
    <source>
        <dbReference type="SAM" id="SignalP"/>
    </source>
</evidence>
<dbReference type="InterPro" id="IPR004947">
    <property type="entry name" value="DNase_II"/>
</dbReference>
<organism evidence="4 5">
    <name type="scientific">Trichuris trichiura</name>
    <name type="common">Whipworm</name>
    <name type="synonym">Trichocephalus trichiurus</name>
    <dbReference type="NCBI Taxonomy" id="36087"/>
    <lineage>
        <taxon>Eukaryota</taxon>
        <taxon>Metazoa</taxon>
        <taxon>Ecdysozoa</taxon>
        <taxon>Nematoda</taxon>
        <taxon>Enoplea</taxon>
        <taxon>Dorylaimia</taxon>
        <taxon>Trichinellida</taxon>
        <taxon>Trichuridae</taxon>
        <taxon>Trichuris</taxon>
    </lineage>
</organism>
<dbReference type="Pfam" id="PF03265">
    <property type="entry name" value="DNase_II"/>
    <property type="match status" value="1"/>
</dbReference>
<gene>
    <name evidence="4" type="ORF">TTRE_0000064301</name>
</gene>
<dbReference type="PANTHER" id="PTHR10858:SF23">
    <property type="entry name" value="DEOXYRIBONUCLEASE II"/>
    <property type="match status" value="1"/>
</dbReference>
<accession>A0A077YX86</accession>
<feature type="signal peptide" evidence="3">
    <location>
        <begin position="1"/>
        <end position="20"/>
    </location>
</feature>
<comment type="similarity">
    <text evidence="1">Belongs to the DNase II family.</text>
</comment>
<proteinExistence type="inferred from homology"/>
<sequence>MKLHFAWLVALSCYTGTVHAQVKCKDEAKNDADWSVFYVIPGSVDPQAYGAFSTAVKWTDNLVELKEDTGPLGELLKAFYDAKDTYNIIAYNDFPPNFRQPSKCSSPVKGVLGYKDNDGWWLIHSVDKWPDLTENAFKPPPADAGLIVCITLPFDQMEKWATVVYYQDPVVYYFKSVANAATSLESKDRLKALTIPAESVYTPYAKMDVIENIGGAKVHLFGMLAQSNQDIYSTYMAPLLKQSLIAWTKPTKTEKLEASKCSTVYKLENVKPDSVITVKDKNVTREQDTARWVISKKKSAKAVVCIVGDIALLMEKAPSIAWSLEDEQLSQEWLAQEILSCLRYSPIGMVYYELPQTRA</sequence>
<keyword evidence="5" id="KW-1185">Reference proteome</keyword>
<reference evidence="4" key="2">
    <citation type="submission" date="2014-03" db="EMBL/GenBank/DDBJ databases">
        <title>The whipworm genome and dual-species transcriptomics of an intimate host-pathogen interaction.</title>
        <authorList>
            <person name="Foth B.J."/>
            <person name="Tsai I.J."/>
            <person name="Reid A.J."/>
            <person name="Bancroft A.J."/>
            <person name="Nichol S."/>
            <person name="Tracey A."/>
            <person name="Holroyd N."/>
            <person name="Cotton J.A."/>
            <person name="Stanley E.J."/>
            <person name="Zarowiecki M."/>
            <person name="Liu J.Z."/>
            <person name="Huckvale T."/>
            <person name="Cooper P.J."/>
            <person name="Grencis R.K."/>
            <person name="Berriman M."/>
        </authorList>
    </citation>
    <scope>NUCLEOTIDE SEQUENCE [LARGE SCALE GENOMIC DNA]</scope>
</reference>
<evidence type="ECO:0000313" key="4">
    <source>
        <dbReference type="EMBL" id="CDW52384.1"/>
    </source>
</evidence>
<evidence type="ECO:0000256" key="2">
    <source>
        <dbReference type="ARBA" id="ARBA00022801"/>
    </source>
</evidence>
<dbReference type="Proteomes" id="UP000030665">
    <property type="component" value="Unassembled WGS sequence"/>
</dbReference>
<dbReference type="GO" id="GO:0006309">
    <property type="term" value="P:apoptotic DNA fragmentation"/>
    <property type="evidence" value="ECO:0007669"/>
    <property type="project" value="TreeGrafter"/>
</dbReference>
<dbReference type="PANTHER" id="PTHR10858">
    <property type="entry name" value="DEOXYRIBONUCLEASE II"/>
    <property type="match status" value="1"/>
</dbReference>
<evidence type="ECO:0000256" key="1">
    <source>
        <dbReference type="ARBA" id="ARBA00007527"/>
    </source>
</evidence>
<reference evidence="4" key="1">
    <citation type="submission" date="2014-01" db="EMBL/GenBank/DDBJ databases">
        <authorList>
            <person name="Aslett M."/>
        </authorList>
    </citation>
    <scope>NUCLEOTIDE SEQUENCE</scope>
</reference>
<dbReference type="EMBL" id="HG805820">
    <property type="protein sequence ID" value="CDW52384.1"/>
    <property type="molecule type" value="Genomic_DNA"/>
</dbReference>
<keyword evidence="2" id="KW-0378">Hydrolase</keyword>
<dbReference type="AlphaFoldDB" id="A0A077YX86"/>
<dbReference type="GO" id="GO:0004531">
    <property type="term" value="F:deoxyribonuclease II activity"/>
    <property type="evidence" value="ECO:0007669"/>
    <property type="project" value="InterPro"/>
</dbReference>
<keyword evidence="3" id="KW-0732">Signal</keyword>
<protein>
    <submittedName>
        <fullName evidence="4">Deoxyribonuclease (DNase) II</fullName>
    </submittedName>
</protein>
<evidence type="ECO:0000313" key="5">
    <source>
        <dbReference type="Proteomes" id="UP000030665"/>
    </source>
</evidence>
<dbReference type="STRING" id="36087.A0A077YX86"/>
<dbReference type="OrthoDB" id="10261598at2759"/>
<name>A0A077YX86_TRITR</name>
<feature type="chain" id="PRO_5001728282" evidence="3">
    <location>
        <begin position="21"/>
        <end position="359"/>
    </location>
</feature>